<keyword evidence="2" id="KW-1185">Reference proteome</keyword>
<dbReference type="EMBL" id="QFGA01000002">
    <property type="protein sequence ID" value="TEB05867.1"/>
    <property type="molecule type" value="Genomic_DNA"/>
</dbReference>
<sequence>MVFFYKQVISLQCKNAVVRFTFGHKFHIDVEFGIVQKPSDF</sequence>
<gene>
    <name evidence="1" type="ORF">Psch_02909</name>
</gene>
<accession>A0A4Y7RC13</accession>
<protein>
    <submittedName>
        <fullName evidence="1">Uncharacterized protein</fullName>
    </submittedName>
</protein>
<proteinExistence type="predicted"/>
<name>A0A4Y7RC13_9FIRM</name>
<evidence type="ECO:0000313" key="1">
    <source>
        <dbReference type="EMBL" id="TEB05867.1"/>
    </source>
</evidence>
<organism evidence="1 2">
    <name type="scientific">Pelotomaculum schinkii</name>
    <dbReference type="NCBI Taxonomy" id="78350"/>
    <lineage>
        <taxon>Bacteria</taxon>
        <taxon>Bacillati</taxon>
        <taxon>Bacillota</taxon>
        <taxon>Clostridia</taxon>
        <taxon>Eubacteriales</taxon>
        <taxon>Desulfotomaculaceae</taxon>
        <taxon>Pelotomaculum</taxon>
    </lineage>
</organism>
<reference evidence="1 2" key="1">
    <citation type="journal article" date="2018" name="Environ. Microbiol.">
        <title>Novel energy conservation strategies and behaviour of Pelotomaculum schinkii driving syntrophic propionate catabolism.</title>
        <authorList>
            <person name="Hidalgo-Ahumada C.A.P."/>
            <person name="Nobu M.K."/>
            <person name="Narihiro T."/>
            <person name="Tamaki H."/>
            <person name="Liu W.T."/>
            <person name="Kamagata Y."/>
            <person name="Stams A.J.M."/>
            <person name="Imachi H."/>
            <person name="Sousa D.Z."/>
        </authorList>
    </citation>
    <scope>NUCLEOTIDE SEQUENCE [LARGE SCALE GENOMIC DNA]</scope>
    <source>
        <strain evidence="1 2">HH</strain>
    </source>
</reference>
<dbReference type="AlphaFoldDB" id="A0A4Y7RC13"/>
<comment type="caution">
    <text evidence="1">The sequence shown here is derived from an EMBL/GenBank/DDBJ whole genome shotgun (WGS) entry which is preliminary data.</text>
</comment>
<dbReference type="Proteomes" id="UP000298324">
    <property type="component" value="Unassembled WGS sequence"/>
</dbReference>
<evidence type="ECO:0000313" key="2">
    <source>
        <dbReference type="Proteomes" id="UP000298324"/>
    </source>
</evidence>